<dbReference type="Proteomes" id="UP001272137">
    <property type="component" value="Unassembled WGS sequence"/>
</dbReference>
<accession>A0AAW9CPU5</accession>
<feature type="region of interest" description="Disordered" evidence="1">
    <location>
        <begin position="1"/>
        <end position="24"/>
    </location>
</feature>
<sequence>MPGADERRMNASRRSHSHGITSTARAQSFLQTDCAAIDAGARIRMPAMRGAGKTFRLPMFLHSRGGSGGSRGIRHGR</sequence>
<dbReference type="KEGG" id="btha:DR62_07515"/>
<dbReference type="EMBL" id="QXCT01000001">
    <property type="protein sequence ID" value="MDW9251103.1"/>
    <property type="molecule type" value="Genomic_DNA"/>
</dbReference>
<dbReference type="AlphaFoldDB" id="A0AAW9CPU5"/>
<gene>
    <name evidence="2" type="ORF">C7S16_4477</name>
</gene>
<organism evidence="2 3">
    <name type="scientific">Burkholderia thailandensis</name>
    <dbReference type="NCBI Taxonomy" id="57975"/>
    <lineage>
        <taxon>Bacteria</taxon>
        <taxon>Pseudomonadati</taxon>
        <taxon>Pseudomonadota</taxon>
        <taxon>Betaproteobacteria</taxon>
        <taxon>Burkholderiales</taxon>
        <taxon>Burkholderiaceae</taxon>
        <taxon>Burkholderia</taxon>
        <taxon>pseudomallei group</taxon>
    </lineage>
</organism>
<reference evidence="2" key="1">
    <citation type="submission" date="2018-08" db="EMBL/GenBank/DDBJ databases">
        <title>Identification of Burkholderia cepacia strains that express a Burkholderia pseudomallei-like capsular polysaccharide.</title>
        <authorList>
            <person name="Burtnick M.N."/>
            <person name="Vongsouvath M."/>
            <person name="Newton P."/>
            <person name="Wuthiekanun V."/>
            <person name="Limmathurotsakul D."/>
            <person name="Brett P.J."/>
            <person name="Chantratita N."/>
            <person name="Dance D.A."/>
        </authorList>
    </citation>
    <scope>NUCLEOTIDE SEQUENCE</scope>
    <source>
        <strain evidence="2">SBXCC001</strain>
    </source>
</reference>
<evidence type="ECO:0000256" key="1">
    <source>
        <dbReference type="SAM" id="MobiDB-lite"/>
    </source>
</evidence>
<protein>
    <submittedName>
        <fullName evidence="2">Uncharacterized protein</fullName>
    </submittedName>
</protein>
<evidence type="ECO:0000313" key="2">
    <source>
        <dbReference type="EMBL" id="MDW9251103.1"/>
    </source>
</evidence>
<comment type="caution">
    <text evidence="2">The sequence shown here is derived from an EMBL/GenBank/DDBJ whole genome shotgun (WGS) entry which is preliminary data.</text>
</comment>
<proteinExistence type="predicted"/>
<name>A0AAW9CPU5_BURTH</name>
<evidence type="ECO:0000313" key="3">
    <source>
        <dbReference type="Proteomes" id="UP001272137"/>
    </source>
</evidence>